<feature type="transmembrane region" description="Helical" evidence="7">
    <location>
        <begin position="21"/>
        <end position="42"/>
    </location>
</feature>
<feature type="transmembrane region" description="Helical" evidence="7">
    <location>
        <begin position="358"/>
        <end position="377"/>
    </location>
</feature>
<feature type="transmembrane region" description="Helical" evidence="7">
    <location>
        <begin position="324"/>
        <end position="346"/>
    </location>
</feature>
<keyword evidence="6 7" id="KW-0472">Membrane</keyword>
<dbReference type="Gene3D" id="1.20.1250.20">
    <property type="entry name" value="MFS general substrate transporter like domains"/>
    <property type="match status" value="1"/>
</dbReference>
<evidence type="ECO:0000256" key="4">
    <source>
        <dbReference type="ARBA" id="ARBA00022692"/>
    </source>
</evidence>
<feature type="transmembrane region" description="Helical" evidence="7">
    <location>
        <begin position="270"/>
        <end position="288"/>
    </location>
</feature>
<dbReference type="GO" id="GO:0022857">
    <property type="term" value="F:transmembrane transporter activity"/>
    <property type="evidence" value="ECO:0007669"/>
    <property type="project" value="InterPro"/>
</dbReference>
<dbReference type="RefSeq" id="WP_169563760.1">
    <property type="nucleotide sequence ID" value="NZ_JAAXYH010000004.1"/>
</dbReference>
<proteinExistence type="predicted"/>
<dbReference type="InterPro" id="IPR020846">
    <property type="entry name" value="MFS_dom"/>
</dbReference>
<dbReference type="Proteomes" id="UP000737113">
    <property type="component" value="Unassembled WGS sequence"/>
</dbReference>
<dbReference type="SUPFAM" id="SSF103473">
    <property type="entry name" value="MFS general substrate transporter"/>
    <property type="match status" value="1"/>
</dbReference>
<organism evidence="9 10">
    <name type="scientific">Shewanella salipaludis</name>
    <dbReference type="NCBI Taxonomy" id="2723052"/>
    <lineage>
        <taxon>Bacteria</taxon>
        <taxon>Pseudomonadati</taxon>
        <taxon>Pseudomonadota</taxon>
        <taxon>Gammaproteobacteria</taxon>
        <taxon>Alteromonadales</taxon>
        <taxon>Shewanellaceae</taxon>
        <taxon>Shewanella</taxon>
    </lineage>
</organism>
<name>A0A972FYN2_9GAMM</name>
<feature type="transmembrane region" description="Helical" evidence="7">
    <location>
        <begin position="121"/>
        <end position="142"/>
    </location>
</feature>
<dbReference type="CDD" id="cd06173">
    <property type="entry name" value="MFS_MefA_like"/>
    <property type="match status" value="1"/>
</dbReference>
<evidence type="ECO:0000256" key="3">
    <source>
        <dbReference type="ARBA" id="ARBA00022475"/>
    </source>
</evidence>
<keyword evidence="2" id="KW-0813">Transport</keyword>
<feature type="transmembrane region" description="Helical" evidence="7">
    <location>
        <begin position="237"/>
        <end position="258"/>
    </location>
</feature>
<keyword evidence="4 7" id="KW-0812">Transmembrane</keyword>
<feature type="transmembrane region" description="Helical" evidence="7">
    <location>
        <begin position="93"/>
        <end position="115"/>
    </location>
</feature>
<sequence>MAGTKGQTPRETASGSAWAPLGIPVFRSLWIATLASNIGTWMHDIGAGWLMTQLSSSALMVAWVQTATSLPIFLLALPAGALADIVDRRRHLILVQLFMVIVTGSLALVTLLGIITPWLLVGMTFAMGIGTAMLMPAWAAIVPELVPRAALPSAIALNSMGINVARAIGPALAGVIVSFAGSGAVFALNAVSYLGVIWVLIGWRRQPAVSQLPAERMLGAMRSGLRFARHAPALQAAAIRGVGFALFASAAWALLPLVAKRLPDGGPQSFGLLVAAVGAGAVCGALVLPRLRLRLSRNLLVTLASLLYAGCLYGLATLKHLPALALVMALSGVAWLTVLSSLQVAAQLALPNWVRSRGLALFMCVFMGSMALGSLVWGKLAELLSLSQSLTLASVGALFSVILTRRWHLGGMEELDLSPSMHWPSAPSNDALSHDAGPVLVTIEYELSPDRVSEFQALVAALGKLRRQNGAFSWGLYQDAESPGHFIESFNDDSWLAHLRQHERVTGDMRALQQQIQGLLLPGSRPVISHYVAPKLKSPR</sequence>
<comment type="subcellular location">
    <subcellularLocation>
        <location evidence="1">Cell membrane</location>
        <topology evidence="1">Multi-pass membrane protein</topology>
    </subcellularLocation>
</comment>
<comment type="caution">
    <text evidence="9">The sequence shown here is derived from an EMBL/GenBank/DDBJ whole genome shotgun (WGS) entry which is preliminary data.</text>
</comment>
<accession>A0A972FYN2</accession>
<dbReference type="PANTHER" id="PTHR23513:SF11">
    <property type="entry name" value="STAPHYLOFERRIN A TRANSPORTER"/>
    <property type="match status" value="1"/>
</dbReference>
<evidence type="ECO:0000256" key="5">
    <source>
        <dbReference type="ARBA" id="ARBA00022989"/>
    </source>
</evidence>
<keyword evidence="5 7" id="KW-1133">Transmembrane helix</keyword>
<dbReference type="EMBL" id="JAAXYH010000004">
    <property type="protein sequence ID" value="NMH65072.1"/>
    <property type="molecule type" value="Genomic_DNA"/>
</dbReference>
<gene>
    <name evidence="9" type="ORF">HC757_07785</name>
</gene>
<dbReference type="Pfam" id="PF05977">
    <property type="entry name" value="MFS_3"/>
    <property type="match status" value="1"/>
</dbReference>
<keyword evidence="10" id="KW-1185">Reference proteome</keyword>
<evidence type="ECO:0000256" key="2">
    <source>
        <dbReference type="ARBA" id="ARBA00022448"/>
    </source>
</evidence>
<dbReference type="PANTHER" id="PTHR23513">
    <property type="entry name" value="INTEGRAL MEMBRANE EFFLUX PROTEIN-RELATED"/>
    <property type="match status" value="1"/>
</dbReference>
<protein>
    <submittedName>
        <fullName evidence="9">MFS transporter</fullName>
    </submittedName>
</protein>
<dbReference type="AlphaFoldDB" id="A0A972FYN2"/>
<evidence type="ECO:0000256" key="7">
    <source>
        <dbReference type="SAM" id="Phobius"/>
    </source>
</evidence>
<evidence type="ECO:0000256" key="1">
    <source>
        <dbReference type="ARBA" id="ARBA00004651"/>
    </source>
</evidence>
<feature type="transmembrane region" description="Helical" evidence="7">
    <location>
        <begin position="149"/>
        <end position="169"/>
    </location>
</feature>
<feature type="transmembrane region" description="Helical" evidence="7">
    <location>
        <begin position="62"/>
        <end position="86"/>
    </location>
</feature>
<evidence type="ECO:0000256" key="6">
    <source>
        <dbReference type="ARBA" id="ARBA00023136"/>
    </source>
</evidence>
<evidence type="ECO:0000313" key="10">
    <source>
        <dbReference type="Proteomes" id="UP000737113"/>
    </source>
</evidence>
<keyword evidence="3" id="KW-1003">Cell membrane</keyword>
<reference evidence="9" key="1">
    <citation type="submission" date="2020-04" db="EMBL/GenBank/DDBJ databases">
        <title>Description of Shewanella salipaludis sp. nov., isolated from a salt marsh.</title>
        <authorList>
            <person name="Park S."/>
            <person name="Yoon J.-H."/>
        </authorList>
    </citation>
    <scope>NUCLEOTIDE SEQUENCE</scope>
    <source>
        <strain evidence="9">SHSM-M6</strain>
    </source>
</reference>
<feature type="transmembrane region" description="Helical" evidence="7">
    <location>
        <begin position="175"/>
        <end position="201"/>
    </location>
</feature>
<evidence type="ECO:0000259" key="8">
    <source>
        <dbReference type="PROSITE" id="PS50850"/>
    </source>
</evidence>
<dbReference type="InterPro" id="IPR010290">
    <property type="entry name" value="TM_effector"/>
</dbReference>
<dbReference type="GO" id="GO:0005886">
    <property type="term" value="C:plasma membrane"/>
    <property type="evidence" value="ECO:0007669"/>
    <property type="project" value="UniProtKB-SubCell"/>
</dbReference>
<evidence type="ECO:0000313" key="9">
    <source>
        <dbReference type="EMBL" id="NMH65072.1"/>
    </source>
</evidence>
<dbReference type="InterPro" id="IPR036259">
    <property type="entry name" value="MFS_trans_sf"/>
</dbReference>
<feature type="domain" description="Major facilitator superfamily (MFS) profile" evidence="8">
    <location>
        <begin position="25"/>
        <end position="408"/>
    </location>
</feature>
<dbReference type="PROSITE" id="PS50850">
    <property type="entry name" value="MFS"/>
    <property type="match status" value="1"/>
</dbReference>
<feature type="transmembrane region" description="Helical" evidence="7">
    <location>
        <begin position="300"/>
        <end position="318"/>
    </location>
</feature>
<feature type="transmembrane region" description="Helical" evidence="7">
    <location>
        <begin position="383"/>
        <end position="403"/>
    </location>
</feature>